<dbReference type="OrthoDB" id="286301at2759"/>
<keyword evidence="7" id="KW-0472">Membrane</keyword>
<dbReference type="PANTHER" id="PTHR32077:SF65">
    <property type="entry name" value="FASCICLIN-LIKE ARABINOGALACTAN PROTEIN 11"/>
    <property type="match status" value="1"/>
</dbReference>
<feature type="region of interest" description="Disordered" evidence="10">
    <location>
        <begin position="186"/>
        <end position="216"/>
    </location>
</feature>
<dbReference type="EMBL" id="JXTC01000231">
    <property type="protein sequence ID" value="PON80402.1"/>
    <property type="molecule type" value="Genomic_DNA"/>
</dbReference>
<dbReference type="SUPFAM" id="SSF82153">
    <property type="entry name" value="FAS1 domain"/>
    <property type="match status" value="1"/>
</dbReference>
<feature type="chain" id="PRO_5015105107" evidence="11">
    <location>
        <begin position="21"/>
        <end position="240"/>
    </location>
</feature>
<evidence type="ECO:0000256" key="11">
    <source>
        <dbReference type="SAM" id="SignalP"/>
    </source>
</evidence>
<accession>A0A2P5E4E1</accession>
<comment type="subcellular location">
    <subcellularLocation>
        <location evidence="1">Cell membrane</location>
        <topology evidence="1">Lipid-anchor</topology>
        <topology evidence="1">GPI-anchor</topology>
    </subcellularLocation>
</comment>
<evidence type="ECO:0000256" key="9">
    <source>
        <dbReference type="ARBA" id="ARBA00024686"/>
    </source>
</evidence>
<protein>
    <submittedName>
        <fullName evidence="13">FAS1 domain containing protein</fullName>
    </submittedName>
</protein>
<keyword evidence="14" id="KW-1185">Reference proteome</keyword>
<dbReference type="GO" id="GO:0098552">
    <property type="term" value="C:side of membrane"/>
    <property type="evidence" value="ECO:0007669"/>
    <property type="project" value="UniProtKB-KW"/>
</dbReference>
<proteinExistence type="inferred from homology"/>
<dbReference type="GO" id="GO:0009834">
    <property type="term" value="P:plant-type secondary cell wall biogenesis"/>
    <property type="evidence" value="ECO:0007669"/>
    <property type="project" value="UniProtKB-ARBA"/>
</dbReference>
<comment type="similarity">
    <text evidence="2">Belongs to the fasciclin-like AGP family.</text>
</comment>
<dbReference type="Pfam" id="PF02469">
    <property type="entry name" value="Fasciclin"/>
    <property type="match status" value="1"/>
</dbReference>
<dbReference type="PROSITE" id="PS50213">
    <property type="entry name" value="FAS1"/>
    <property type="match status" value="1"/>
</dbReference>
<keyword evidence="6" id="KW-0654">Proteoglycan</keyword>
<dbReference type="AlphaFoldDB" id="A0A2P5E4E1"/>
<evidence type="ECO:0000313" key="13">
    <source>
        <dbReference type="EMBL" id="PON80402.1"/>
    </source>
</evidence>
<keyword evidence="3" id="KW-1003">Cell membrane</keyword>
<evidence type="ECO:0000313" key="14">
    <source>
        <dbReference type="Proteomes" id="UP000237000"/>
    </source>
</evidence>
<name>A0A2P5E4E1_TREOI</name>
<sequence>MSSFNFSVLLLFFFLSRALAQSSAPAKSPGPAPSTDIYKILIKAGQYSVLLRLLRSTQVGDQINNQLGSTNSELTFFAPTDNAFSSLKTGTLNGLSDQQKVQLLQFHLVPSFISITNFQTLSNPVQTQASDTYEYPLNITTSGSQVNISTGIVNTTISGTVYSDNQLAVYQVDKVLQPLGIFAPKPLPPAPAPAPPKPKKKSETSESGGPAAAVDSSDAVGVAGSFGMVVLSLVAAIFNL</sequence>
<keyword evidence="5 11" id="KW-0732">Signal</keyword>
<dbReference type="STRING" id="63057.A0A2P5E4E1"/>
<dbReference type="InParanoid" id="A0A2P5E4E1"/>
<comment type="caution">
    <text evidence="13">The sequence shown here is derived from an EMBL/GenBank/DDBJ whole genome shotgun (WGS) entry which is preliminary data.</text>
</comment>
<keyword evidence="8" id="KW-0325">Glycoprotein</keyword>
<dbReference type="PANTHER" id="PTHR32077">
    <property type="entry name" value="FASCICLIN-LIKE ARABINOGALACTAN PROTEIN"/>
    <property type="match status" value="1"/>
</dbReference>
<evidence type="ECO:0000256" key="8">
    <source>
        <dbReference type="ARBA" id="ARBA00023180"/>
    </source>
</evidence>
<evidence type="ECO:0000256" key="7">
    <source>
        <dbReference type="ARBA" id="ARBA00023136"/>
    </source>
</evidence>
<evidence type="ECO:0000256" key="1">
    <source>
        <dbReference type="ARBA" id="ARBA00004609"/>
    </source>
</evidence>
<keyword evidence="4" id="KW-0336">GPI-anchor</keyword>
<dbReference type="InterPro" id="IPR045003">
    <property type="entry name" value="FLA_A"/>
</dbReference>
<evidence type="ECO:0000256" key="5">
    <source>
        <dbReference type="ARBA" id="ARBA00022729"/>
    </source>
</evidence>
<feature type="signal peptide" evidence="11">
    <location>
        <begin position="1"/>
        <end position="20"/>
    </location>
</feature>
<evidence type="ECO:0000256" key="4">
    <source>
        <dbReference type="ARBA" id="ARBA00022622"/>
    </source>
</evidence>
<evidence type="ECO:0000256" key="3">
    <source>
        <dbReference type="ARBA" id="ARBA00022475"/>
    </source>
</evidence>
<organism evidence="13 14">
    <name type="scientific">Trema orientale</name>
    <name type="common">Charcoal tree</name>
    <name type="synonym">Celtis orientalis</name>
    <dbReference type="NCBI Taxonomy" id="63057"/>
    <lineage>
        <taxon>Eukaryota</taxon>
        <taxon>Viridiplantae</taxon>
        <taxon>Streptophyta</taxon>
        <taxon>Embryophyta</taxon>
        <taxon>Tracheophyta</taxon>
        <taxon>Spermatophyta</taxon>
        <taxon>Magnoliopsida</taxon>
        <taxon>eudicotyledons</taxon>
        <taxon>Gunneridae</taxon>
        <taxon>Pentapetalae</taxon>
        <taxon>rosids</taxon>
        <taxon>fabids</taxon>
        <taxon>Rosales</taxon>
        <taxon>Cannabaceae</taxon>
        <taxon>Trema</taxon>
    </lineage>
</organism>
<evidence type="ECO:0000256" key="2">
    <source>
        <dbReference type="ARBA" id="ARBA00007843"/>
    </source>
</evidence>
<dbReference type="FunFam" id="2.30.180.10:FF:000006">
    <property type="entry name" value="Fasciclin-like arabinogalactan protein 11"/>
    <property type="match status" value="1"/>
</dbReference>
<feature type="compositionally biased region" description="Pro residues" evidence="10">
    <location>
        <begin position="186"/>
        <end position="196"/>
    </location>
</feature>
<dbReference type="Proteomes" id="UP000237000">
    <property type="component" value="Unassembled WGS sequence"/>
</dbReference>
<dbReference type="SMART" id="SM00554">
    <property type="entry name" value="FAS1"/>
    <property type="match status" value="1"/>
</dbReference>
<gene>
    <name evidence="13" type="ORF">TorRG33x02_234060</name>
</gene>
<reference evidence="14" key="1">
    <citation type="submission" date="2016-06" db="EMBL/GenBank/DDBJ databases">
        <title>Parallel loss of symbiosis genes in relatives of nitrogen-fixing non-legume Parasponia.</title>
        <authorList>
            <person name="Van Velzen R."/>
            <person name="Holmer R."/>
            <person name="Bu F."/>
            <person name="Rutten L."/>
            <person name="Van Zeijl A."/>
            <person name="Liu W."/>
            <person name="Santuari L."/>
            <person name="Cao Q."/>
            <person name="Sharma T."/>
            <person name="Shen D."/>
            <person name="Roswanjaya Y."/>
            <person name="Wardhani T."/>
            <person name="Kalhor M.S."/>
            <person name="Jansen J."/>
            <person name="Van den Hoogen J."/>
            <person name="Gungor B."/>
            <person name="Hartog M."/>
            <person name="Hontelez J."/>
            <person name="Verver J."/>
            <person name="Yang W.-C."/>
            <person name="Schijlen E."/>
            <person name="Repin R."/>
            <person name="Schilthuizen M."/>
            <person name="Schranz E."/>
            <person name="Heidstra R."/>
            <person name="Miyata K."/>
            <person name="Fedorova E."/>
            <person name="Kohlen W."/>
            <person name="Bisseling T."/>
            <person name="Smit S."/>
            <person name="Geurts R."/>
        </authorList>
    </citation>
    <scope>NUCLEOTIDE SEQUENCE [LARGE SCALE GENOMIC DNA]</scope>
    <source>
        <strain evidence="14">cv. RG33-2</strain>
    </source>
</reference>
<dbReference type="Gene3D" id="2.30.180.10">
    <property type="entry name" value="FAS1 domain"/>
    <property type="match status" value="1"/>
</dbReference>
<evidence type="ECO:0000259" key="12">
    <source>
        <dbReference type="PROSITE" id="PS50213"/>
    </source>
</evidence>
<dbReference type="InterPro" id="IPR000782">
    <property type="entry name" value="FAS1_domain"/>
</dbReference>
<dbReference type="InterPro" id="IPR036378">
    <property type="entry name" value="FAS1_dom_sf"/>
</dbReference>
<dbReference type="GO" id="GO:0005886">
    <property type="term" value="C:plasma membrane"/>
    <property type="evidence" value="ECO:0007669"/>
    <property type="project" value="UniProtKB-SubCell"/>
</dbReference>
<evidence type="ECO:0000256" key="6">
    <source>
        <dbReference type="ARBA" id="ARBA00022974"/>
    </source>
</evidence>
<keyword evidence="4" id="KW-0449">Lipoprotein</keyword>
<evidence type="ECO:0000256" key="10">
    <source>
        <dbReference type="SAM" id="MobiDB-lite"/>
    </source>
</evidence>
<feature type="domain" description="FAS1" evidence="12">
    <location>
        <begin position="34"/>
        <end position="176"/>
    </location>
</feature>
<feature type="compositionally biased region" description="Low complexity" evidence="10">
    <location>
        <begin position="207"/>
        <end position="216"/>
    </location>
</feature>
<comment type="function">
    <text evidence="9">May be a cell surface adhesion protein.</text>
</comment>